<dbReference type="SUPFAM" id="SSF56112">
    <property type="entry name" value="Protein kinase-like (PK-like)"/>
    <property type="match status" value="1"/>
</dbReference>
<dbReference type="InterPro" id="IPR035014">
    <property type="entry name" value="STKc_cGK"/>
</dbReference>
<keyword evidence="5" id="KW-0808">Transferase</keyword>
<dbReference type="InterPro" id="IPR014710">
    <property type="entry name" value="RmlC-like_jellyroll"/>
</dbReference>
<evidence type="ECO:0000256" key="9">
    <source>
        <dbReference type="ARBA" id="ARBA00022992"/>
    </source>
</evidence>
<dbReference type="Proteomes" id="UP000092461">
    <property type="component" value="Unassembled WGS sequence"/>
</dbReference>
<feature type="domain" description="Cyclic nucleotide-binding" evidence="15">
    <location>
        <begin position="354"/>
        <end position="469"/>
    </location>
</feature>
<dbReference type="VEuPathDB" id="VectorBase:LLONM1_007419"/>
<dbReference type="InterPro" id="IPR017441">
    <property type="entry name" value="Protein_kinase_ATP_BS"/>
</dbReference>
<comment type="catalytic activity">
    <reaction evidence="11">
        <text>L-seryl-[protein] + ATP = O-phospho-L-seryl-[protein] + ADP + H(+)</text>
        <dbReference type="Rhea" id="RHEA:17989"/>
        <dbReference type="Rhea" id="RHEA-COMP:9863"/>
        <dbReference type="Rhea" id="RHEA-COMP:11604"/>
        <dbReference type="ChEBI" id="CHEBI:15378"/>
        <dbReference type="ChEBI" id="CHEBI:29999"/>
        <dbReference type="ChEBI" id="CHEBI:30616"/>
        <dbReference type="ChEBI" id="CHEBI:83421"/>
        <dbReference type="ChEBI" id="CHEBI:456216"/>
        <dbReference type="EC" id="2.7.11.12"/>
    </reaction>
</comment>
<dbReference type="EMBL" id="AJWK01019267">
    <property type="status" value="NOT_ANNOTATED_CDS"/>
    <property type="molecule type" value="Genomic_DNA"/>
</dbReference>
<sequence length="916" mass="104128">MIPSSSKEGTFIITEGDIGYYLYISAEGKYEVLRDGKWVSSFGPGVVFGELAILYKAKRFASIRAMSDVKYWKLDRKVFQKIMIETGRKEQDDNMRFLSSVSIFRDISKPILYKISDLLRREFYKTNSYIIKQGERGDKFYIIRGGTVTVTKKDADGHSIKVGILKRGDYFGEKALLTEERRLASIIANDPGTECLALDKASFLSFIGPVESLQKSSQVAEPIIPPTAVVKSVTESKKNSTETKSELPREMQSRTDELMEMRKTSESAAQRQSGTSDTPMNGDRSSSSTTCTETPSIGRKHSIKSSEGDKPKPRKRSGVDGGKFELKDVQIETYPKDKVTLDALKDAVMANDFLKNIMDTERLDLIVNCMIPSSSKEGTFIITEGDIGYYLYISAEGKYEVLRDGKWVSSFGPGVVFGELAILYKAKRFASIRAMSDVKYWKLDRKVFQKIMIETGRKEQDDNMRFLSSVSIFRDISKPILYKISDLLRREFYKTNSYIIKQGERGDKFYIIRGGTVTVTKKDADGHSIKVGILKRGDYFGEKALLTEERRLASIIANDPGTECLALDKASFLSFIGPVESLQKSSQVAEPIIPQTTVVKSEYSHIALEELELVGTLGVGGFGRVELVQYRNKETFALKYLKKIDMVQQQQQEHVYNEKNIMAQCNCEFIIKLYATFKDNKYLYFLMEPCLGGDFMGKHRRFDEKISRFFTACVVAAFEYLHTRNIVYRDLKPENLMLDAKGYVKLIDFGFAKTIGHSQKTWTFAGTPEYVAPEIILNKGHDRAVDYWALGIFIHELLVGKPPFRGKDHLKTYTLILRGIESVDMPSRIPKKAQDLIKRLCRQIPAARLGYQKQGIAEIKSHTWFTKFEWEKLKNKTLTAPLVQTVKHPTDLSNFDDCPSDRDEPQDETSGWDRDF</sequence>
<evidence type="ECO:0000256" key="13">
    <source>
        <dbReference type="SAM" id="MobiDB-lite"/>
    </source>
</evidence>
<name>A0A1B0GJ39_LUTLO</name>
<evidence type="ECO:0000313" key="18">
    <source>
        <dbReference type="Proteomes" id="UP000092461"/>
    </source>
</evidence>
<dbReference type="PANTHER" id="PTHR24353:SF144">
    <property type="match status" value="1"/>
</dbReference>
<feature type="region of interest" description="Disordered" evidence="13">
    <location>
        <begin position="893"/>
        <end position="916"/>
    </location>
</feature>
<evidence type="ECO:0000259" key="16">
    <source>
        <dbReference type="PROSITE" id="PS51285"/>
    </source>
</evidence>
<evidence type="ECO:0000313" key="17">
    <source>
        <dbReference type="EnsemblMetazoa" id="LLOJ006024-PA"/>
    </source>
</evidence>
<evidence type="ECO:0000259" key="14">
    <source>
        <dbReference type="PROSITE" id="PS50011"/>
    </source>
</evidence>
<evidence type="ECO:0000256" key="10">
    <source>
        <dbReference type="ARBA" id="ARBA00047298"/>
    </source>
</evidence>
<dbReference type="SMART" id="SM00100">
    <property type="entry name" value="cNMP"/>
    <property type="match status" value="4"/>
</dbReference>
<comment type="catalytic activity">
    <reaction evidence="10">
        <text>L-threonyl-[protein] + ATP = O-phospho-L-threonyl-[protein] + ADP + H(+)</text>
        <dbReference type="Rhea" id="RHEA:46608"/>
        <dbReference type="Rhea" id="RHEA-COMP:11060"/>
        <dbReference type="Rhea" id="RHEA-COMP:11605"/>
        <dbReference type="ChEBI" id="CHEBI:15378"/>
        <dbReference type="ChEBI" id="CHEBI:30013"/>
        <dbReference type="ChEBI" id="CHEBI:30616"/>
        <dbReference type="ChEBI" id="CHEBI:61977"/>
        <dbReference type="ChEBI" id="CHEBI:456216"/>
        <dbReference type="EC" id="2.7.11.12"/>
    </reaction>
</comment>
<dbReference type="PROSITE" id="PS51285">
    <property type="entry name" value="AGC_KINASE_CTER"/>
    <property type="match status" value="1"/>
</dbReference>
<feature type="compositionally biased region" description="Low complexity" evidence="13">
    <location>
        <begin position="285"/>
        <end position="296"/>
    </location>
</feature>
<keyword evidence="9" id="KW-0142">cGMP-binding</keyword>
<dbReference type="InterPro" id="IPR000719">
    <property type="entry name" value="Prot_kinase_dom"/>
</dbReference>
<dbReference type="GO" id="GO:0004692">
    <property type="term" value="F:cGMP-dependent protein kinase activity"/>
    <property type="evidence" value="ECO:0007669"/>
    <property type="project" value="UniProtKB-EC"/>
</dbReference>
<keyword evidence="18" id="KW-1185">Reference proteome</keyword>
<feature type="domain" description="Cyclic nucleotide-binding" evidence="15">
    <location>
        <begin position="1"/>
        <end position="100"/>
    </location>
</feature>
<dbReference type="SUPFAM" id="SSF51206">
    <property type="entry name" value="cAMP-binding domain-like"/>
    <property type="match status" value="4"/>
</dbReference>
<dbReference type="VEuPathDB" id="VectorBase:LLOJ006024"/>
<dbReference type="PRINTS" id="PR00103">
    <property type="entry name" value="CAMPKINASE"/>
</dbReference>
<evidence type="ECO:0000256" key="3">
    <source>
        <dbReference type="ARBA" id="ARBA00022527"/>
    </source>
</evidence>
<evidence type="ECO:0000256" key="4">
    <source>
        <dbReference type="ARBA" id="ARBA00022535"/>
    </source>
</evidence>
<dbReference type="GO" id="GO:0030553">
    <property type="term" value="F:cGMP binding"/>
    <property type="evidence" value="ECO:0007669"/>
    <property type="project" value="UniProtKB-KW"/>
</dbReference>
<dbReference type="Gene3D" id="2.60.120.10">
    <property type="entry name" value="Jelly Rolls"/>
    <property type="match status" value="4"/>
</dbReference>
<feature type="domain" description="Protein kinase" evidence="14">
    <location>
        <begin position="611"/>
        <end position="865"/>
    </location>
</feature>
<dbReference type="SMART" id="SM00220">
    <property type="entry name" value="S_TKc"/>
    <property type="match status" value="1"/>
</dbReference>
<feature type="domain" description="AGC-kinase C-terminal" evidence="16">
    <location>
        <begin position="866"/>
        <end position="916"/>
    </location>
</feature>
<accession>A0A1B0GJ39</accession>
<feature type="binding site" evidence="12">
    <location>
        <position position="639"/>
    </location>
    <ligand>
        <name>ATP</name>
        <dbReference type="ChEBI" id="CHEBI:30616"/>
    </ligand>
</feature>
<dbReference type="PROSITE" id="PS00108">
    <property type="entry name" value="PROTEIN_KINASE_ST"/>
    <property type="match status" value="1"/>
</dbReference>
<dbReference type="EMBL" id="AJWK01019266">
    <property type="status" value="NOT_ANNOTATED_CDS"/>
    <property type="molecule type" value="Genomic_DNA"/>
</dbReference>
<dbReference type="Gene3D" id="3.30.200.20">
    <property type="entry name" value="Phosphorylase Kinase, domain 1"/>
    <property type="match status" value="1"/>
</dbReference>
<dbReference type="CDD" id="cd05572">
    <property type="entry name" value="STKc_cGK"/>
    <property type="match status" value="1"/>
</dbReference>
<dbReference type="InterPro" id="IPR011009">
    <property type="entry name" value="Kinase-like_dom_sf"/>
</dbReference>
<dbReference type="Pfam" id="PF00027">
    <property type="entry name" value="cNMP_binding"/>
    <property type="match status" value="4"/>
</dbReference>
<dbReference type="AlphaFoldDB" id="A0A1B0GJ39"/>
<comment type="similarity">
    <text evidence="1">Belongs to the protein kinase superfamily. AGC Ser/Thr protein kinase family. cGMP subfamily.</text>
</comment>
<dbReference type="PROSITE" id="PS50042">
    <property type="entry name" value="CNMP_BINDING_3"/>
    <property type="match status" value="4"/>
</dbReference>
<evidence type="ECO:0000256" key="6">
    <source>
        <dbReference type="ARBA" id="ARBA00022741"/>
    </source>
</evidence>
<dbReference type="InterPro" id="IPR000595">
    <property type="entry name" value="cNMP-bd_dom"/>
</dbReference>
<feature type="compositionally biased region" description="Basic and acidic residues" evidence="13">
    <location>
        <begin position="234"/>
        <end position="265"/>
    </location>
</feature>
<protein>
    <recommendedName>
        <fullName evidence="2">cGMP-dependent protein kinase</fullName>
        <ecNumber evidence="2">2.7.11.12</ecNumber>
    </recommendedName>
</protein>
<keyword evidence="4" id="KW-0140">cGMP</keyword>
<evidence type="ECO:0000256" key="2">
    <source>
        <dbReference type="ARBA" id="ARBA00012428"/>
    </source>
</evidence>
<dbReference type="EC" id="2.7.11.12" evidence="2"/>
<evidence type="ECO:0000256" key="1">
    <source>
        <dbReference type="ARBA" id="ARBA00006352"/>
    </source>
</evidence>
<dbReference type="FunFam" id="2.60.120.10:FF:000072">
    <property type="entry name" value="cGMP-dependent protein kinase"/>
    <property type="match status" value="1"/>
</dbReference>
<evidence type="ECO:0000256" key="5">
    <source>
        <dbReference type="ARBA" id="ARBA00022679"/>
    </source>
</evidence>
<dbReference type="InterPro" id="IPR000961">
    <property type="entry name" value="AGC-kinase_C"/>
</dbReference>
<dbReference type="SMART" id="SM00133">
    <property type="entry name" value="S_TK_X"/>
    <property type="match status" value="1"/>
</dbReference>
<dbReference type="GO" id="GO:0005524">
    <property type="term" value="F:ATP binding"/>
    <property type="evidence" value="ECO:0007669"/>
    <property type="project" value="UniProtKB-UniRule"/>
</dbReference>
<dbReference type="FunFam" id="1.10.510.10:FF:000210">
    <property type="entry name" value="Non-specific serine/threonine protein kinase"/>
    <property type="match status" value="1"/>
</dbReference>
<feature type="region of interest" description="Disordered" evidence="13">
    <location>
        <begin position="231"/>
        <end position="321"/>
    </location>
</feature>
<dbReference type="InterPro" id="IPR018490">
    <property type="entry name" value="cNMP-bd_dom_sf"/>
</dbReference>
<dbReference type="CDD" id="cd00038">
    <property type="entry name" value="CAP_ED"/>
    <property type="match status" value="4"/>
</dbReference>
<dbReference type="PROSITE" id="PS50011">
    <property type="entry name" value="PROTEIN_KINASE_DOM"/>
    <property type="match status" value="1"/>
</dbReference>
<dbReference type="InterPro" id="IPR018488">
    <property type="entry name" value="cNMP-bd_CS"/>
</dbReference>
<keyword evidence="6 12" id="KW-0547">Nucleotide-binding</keyword>
<evidence type="ECO:0000256" key="12">
    <source>
        <dbReference type="PROSITE-ProRule" id="PRU10141"/>
    </source>
</evidence>
<reference evidence="17" key="1">
    <citation type="submission" date="2020-05" db="UniProtKB">
        <authorList>
            <consortium name="EnsemblMetazoa"/>
        </authorList>
    </citation>
    <scope>IDENTIFICATION</scope>
    <source>
        <strain evidence="17">Jacobina</strain>
    </source>
</reference>
<dbReference type="PROSITE" id="PS00107">
    <property type="entry name" value="PROTEIN_KINASE_ATP"/>
    <property type="match status" value="1"/>
</dbReference>
<evidence type="ECO:0000256" key="8">
    <source>
        <dbReference type="ARBA" id="ARBA00022840"/>
    </source>
</evidence>
<evidence type="ECO:0000256" key="11">
    <source>
        <dbReference type="ARBA" id="ARBA00047462"/>
    </source>
</evidence>
<dbReference type="PROSITE" id="PS00888">
    <property type="entry name" value="CNMP_BINDING_1"/>
    <property type="match status" value="2"/>
</dbReference>
<dbReference type="VEuPathDB" id="VectorBase:LLONM1_003126"/>
<dbReference type="Gene3D" id="1.10.510.10">
    <property type="entry name" value="Transferase(Phosphotransferase) domain 1"/>
    <property type="match status" value="1"/>
</dbReference>
<dbReference type="PANTHER" id="PTHR24353">
    <property type="entry name" value="CYCLIC NUCLEOTIDE-DEPENDENT PROTEIN KINASE"/>
    <property type="match status" value="1"/>
</dbReference>
<keyword evidence="7" id="KW-0418">Kinase</keyword>
<feature type="compositionally biased region" description="Polar residues" evidence="13">
    <location>
        <begin position="266"/>
        <end position="279"/>
    </location>
</feature>
<keyword evidence="3" id="KW-0723">Serine/threonine-protein kinase</keyword>
<feature type="domain" description="Cyclic nucleotide-binding" evidence="15">
    <location>
        <begin position="472"/>
        <end position="584"/>
    </location>
</feature>
<dbReference type="InterPro" id="IPR008271">
    <property type="entry name" value="Ser/Thr_kinase_AS"/>
</dbReference>
<keyword evidence="8 12" id="KW-0067">ATP-binding</keyword>
<evidence type="ECO:0000259" key="15">
    <source>
        <dbReference type="PROSITE" id="PS50042"/>
    </source>
</evidence>
<proteinExistence type="inferred from homology"/>
<dbReference type="EnsemblMetazoa" id="LLOJ006024-RA">
    <property type="protein sequence ID" value="LLOJ006024-PA"/>
    <property type="gene ID" value="LLOJ006024"/>
</dbReference>
<feature type="domain" description="Cyclic nucleotide-binding" evidence="15">
    <location>
        <begin position="103"/>
        <end position="215"/>
    </location>
</feature>
<evidence type="ECO:0000256" key="7">
    <source>
        <dbReference type="ARBA" id="ARBA00022777"/>
    </source>
</evidence>
<dbReference type="Pfam" id="PF00069">
    <property type="entry name" value="Pkinase"/>
    <property type="match status" value="1"/>
</dbReference>
<organism evidence="17 18">
    <name type="scientific">Lutzomyia longipalpis</name>
    <name type="common">Sand fly</name>
    <dbReference type="NCBI Taxonomy" id="7200"/>
    <lineage>
        <taxon>Eukaryota</taxon>
        <taxon>Metazoa</taxon>
        <taxon>Ecdysozoa</taxon>
        <taxon>Arthropoda</taxon>
        <taxon>Hexapoda</taxon>
        <taxon>Insecta</taxon>
        <taxon>Pterygota</taxon>
        <taxon>Neoptera</taxon>
        <taxon>Endopterygota</taxon>
        <taxon>Diptera</taxon>
        <taxon>Nematocera</taxon>
        <taxon>Psychodoidea</taxon>
        <taxon>Psychodidae</taxon>
        <taxon>Lutzomyia</taxon>
        <taxon>Lutzomyia</taxon>
    </lineage>
</organism>